<dbReference type="EMBL" id="MOXD01000005">
    <property type="protein sequence ID" value="OMQ22884.1"/>
    <property type="molecule type" value="Genomic_DNA"/>
</dbReference>
<dbReference type="Pfam" id="PF04185">
    <property type="entry name" value="Phosphoesterase"/>
    <property type="match status" value="1"/>
</dbReference>
<organism evidence="4 5">
    <name type="scientific">Serratia oryzae</name>
    <dbReference type="NCBI Taxonomy" id="2034155"/>
    <lineage>
        <taxon>Bacteria</taxon>
        <taxon>Pseudomonadati</taxon>
        <taxon>Pseudomonadota</taxon>
        <taxon>Gammaproteobacteria</taxon>
        <taxon>Enterobacterales</taxon>
        <taxon>Yersiniaceae</taxon>
        <taxon>Serratia</taxon>
    </lineage>
</organism>
<comment type="caution">
    <text evidence="4">The sequence shown here is derived from an EMBL/GenBank/DDBJ whole genome shotgun (WGS) entry which is preliminary data.</text>
</comment>
<dbReference type="Proteomes" id="UP000216021">
    <property type="component" value="Unassembled WGS sequence"/>
</dbReference>
<evidence type="ECO:0000256" key="2">
    <source>
        <dbReference type="ARBA" id="ARBA00012018"/>
    </source>
</evidence>
<dbReference type="PROSITE" id="PS51318">
    <property type="entry name" value="TAT"/>
    <property type="match status" value="1"/>
</dbReference>
<accession>A0A1S8CLA0</accession>
<dbReference type="InterPro" id="IPR007312">
    <property type="entry name" value="Phosphoesterase"/>
</dbReference>
<dbReference type="STRING" id="2034155.BMI79_10620"/>
<gene>
    <name evidence="4" type="ORF">BMI79_10620</name>
</gene>
<sequence>MYKDVIKIEMIRRNFLKIAGSVAALGAIPESIQKALAIPAHQRTGTLQDVEHIVILMQENRSFDHYFCTFNGVRGFGDPWKHVTDNRLSH</sequence>
<proteinExistence type="inferred from homology"/>
<dbReference type="AlphaFoldDB" id="A0A1S8CLA0"/>
<dbReference type="Gene3D" id="3.40.720.10">
    <property type="entry name" value="Alkaline Phosphatase, subunit A"/>
    <property type="match status" value="1"/>
</dbReference>
<dbReference type="InterPro" id="IPR006311">
    <property type="entry name" value="TAT_signal"/>
</dbReference>
<keyword evidence="5" id="KW-1185">Reference proteome</keyword>
<keyword evidence="3" id="KW-0378">Hydrolase</keyword>
<evidence type="ECO:0000256" key="3">
    <source>
        <dbReference type="ARBA" id="ARBA00022801"/>
    </source>
</evidence>
<comment type="similarity">
    <text evidence="1">Belongs to the bacterial phospholipase C family.</text>
</comment>
<dbReference type="InterPro" id="IPR017850">
    <property type="entry name" value="Alkaline_phosphatase_core_sf"/>
</dbReference>
<dbReference type="GO" id="GO:0034480">
    <property type="term" value="F:phosphatidylcholine phospholipase C activity"/>
    <property type="evidence" value="ECO:0007669"/>
    <property type="project" value="UniProtKB-EC"/>
</dbReference>
<evidence type="ECO:0000313" key="5">
    <source>
        <dbReference type="Proteomes" id="UP000216021"/>
    </source>
</evidence>
<dbReference type="EC" id="3.1.4.3" evidence="2"/>
<protein>
    <recommendedName>
        <fullName evidence="2">phospholipase C</fullName>
        <ecNumber evidence="2">3.1.4.3</ecNumber>
    </recommendedName>
</protein>
<evidence type="ECO:0000256" key="1">
    <source>
        <dbReference type="ARBA" id="ARBA00009717"/>
    </source>
</evidence>
<dbReference type="OrthoDB" id="9770871at2"/>
<name>A0A1S8CLA0_9GAMM</name>
<reference evidence="4 5" key="1">
    <citation type="submission" date="2016-11" db="EMBL/GenBank/DDBJ databases">
        <title>Rahnella oryzae sp. nov., isolated from rice root.</title>
        <authorList>
            <person name="Zhang X.-X."/>
            <person name="Zhang J."/>
        </authorList>
    </citation>
    <scope>NUCLEOTIDE SEQUENCE [LARGE SCALE GENOMIC DNA]</scope>
    <source>
        <strain evidence="4 5">J11-6</strain>
    </source>
</reference>
<evidence type="ECO:0000313" key="4">
    <source>
        <dbReference type="EMBL" id="OMQ22884.1"/>
    </source>
</evidence>